<feature type="domain" description="Tryptophan synthase beta chain-like PALP" evidence="7">
    <location>
        <begin position="8"/>
        <end position="291"/>
    </location>
</feature>
<organism evidence="8 9">
    <name type="scientific">Ruminiclostridium papyrosolvens DSM 2782</name>
    <dbReference type="NCBI Taxonomy" id="588581"/>
    <lineage>
        <taxon>Bacteria</taxon>
        <taxon>Bacillati</taxon>
        <taxon>Bacillota</taxon>
        <taxon>Clostridia</taxon>
        <taxon>Eubacteriales</taxon>
        <taxon>Oscillospiraceae</taxon>
        <taxon>Ruminiclostridium</taxon>
    </lineage>
</organism>
<comment type="caution">
    <text evidence="8">The sequence shown here is derived from an EMBL/GenBank/DDBJ whole genome shotgun (WGS) entry which is preliminary data.</text>
</comment>
<keyword evidence="9" id="KW-1185">Reference proteome</keyword>
<keyword evidence="4" id="KW-0808">Transferase</keyword>
<reference evidence="8" key="1">
    <citation type="submission" date="2009-07" db="EMBL/GenBank/DDBJ databases">
        <authorList>
            <consortium name="US DOE Joint Genome Institute (JGI-PGF)"/>
            <person name="Lucas S."/>
            <person name="Copeland A."/>
            <person name="Lapidus A."/>
            <person name="Glavina del Rio T."/>
            <person name="Tice H."/>
            <person name="Bruce D."/>
            <person name="Goodwin L."/>
            <person name="Pitluck S."/>
            <person name="Larimer F."/>
            <person name="Land M.L."/>
            <person name="Mouttaki H."/>
            <person name="He Z."/>
            <person name="Zhou J."/>
            <person name="Hemme C.L."/>
        </authorList>
    </citation>
    <scope>NUCLEOTIDE SEQUENCE</scope>
    <source>
        <strain evidence="8">DSM 2782</strain>
    </source>
</reference>
<name>F1TI85_9FIRM</name>
<evidence type="ECO:0000313" key="9">
    <source>
        <dbReference type="Proteomes" id="UP000003860"/>
    </source>
</evidence>
<dbReference type="FunFam" id="3.40.50.1100:FF:000118">
    <property type="entry name" value="Related to CYS4-cystathionine beta-synthase"/>
    <property type="match status" value="1"/>
</dbReference>
<dbReference type="Gene3D" id="3.40.50.1100">
    <property type="match status" value="2"/>
</dbReference>
<evidence type="ECO:0000259" key="7">
    <source>
        <dbReference type="Pfam" id="PF00291"/>
    </source>
</evidence>
<proteinExistence type="inferred from homology"/>
<evidence type="ECO:0000256" key="2">
    <source>
        <dbReference type="ARBA" id="ARBA00007103"/>
    </source>
</evidence>
<evidence type="ECO:0000256" key="3">
    <source>
        <dbReference type="ARBA" id="ARBA00022605"/>
    </source>
</evidence>
<evidence type="ECO:0000256" key="5">
    <source>
        <dbReference type="ARBA" id="ARBA00022898"/>
    </source>
</evidence>
<accession>F1TI85</accession>
<dbReference type="Proteomes" id="UP000003860">
    <property type="component" value="Unassembled WGS sequence"/>
</dbReference>
<dbReference type="InterPro" id="IPR001216">
    <property type="entry name" value="P-phosphate_BS"/>
</dbReference>
<dbReference type="AlphaFoldDB" id="F1TI85"/>
<dbReference type="EMBL" id="ACXX02000019">
    <property type="protein sequence ID" value="EGD45863.1"/>
    <property type="molecule type" value="Genomic_DNA"/>
</dbReference>
<dbReference type="InterPro" id="IPR036052">
    <property type="entry name" value="TrpB-like_PALP_sf"/>
</dbReference>
<keyword evidence="3" id="KW-0028">Amino-acid biosynthesis</keyword>
<dbReference type="STRING" id="588581.Cpap_0232"/>
<dbReference type="InterPro" id="IPR001926">
    <property type="entry name" value="TrpB-like_PALP"/>
</dbReference>
<dbReference type="FunFam" id="3.40.50.1100:FF:000016">
    <property type="entry name" value="Cysteine synthase A"/>
    <property type="match status" value="1"/>
</dbReference>
<dbReference type="PANTHER" id="PTHR10314">
    <property type="entry name" value="CYSTATHIONINE BETA-SYNTHASE"/>
    <property type="match status" value="1"/>
</dbReference>
<dbReference type="PROSITE" id="PS00901">
    <property type="entry name" value="CYS_SYNTHASE"/>
    <property type="match status" value="1"/>
</dbReference>
<dbReference type="SUPFAM" id="SSF53686">
    <property type="entry name" value="Tryptophan synthase beta subunit-like PLP-dependent enzymes"/>
    <property type="match status" value="1"/>
</dbReference>
<dbReference type="CDD" id="cd01561">
    <property type="entry name" value="CBS_like"/>
    <property type="match status" value="1"/>
</dbReference>
<dbReference type="OrthoDB" id="9808024at2"/>
<dbReference type="InterPro" id="IPR050214">
    <property type="entry name" value="Cys_Synth/Cystath_Beta-Synth"/>
</dbReference>
<dbReference type="RefSeq" id="WP_004622306.1">
    <property type="nucleotide sequence ID" value="NZ_ACXX02000019.1"/>
</dbReference>
<reference evidence="8" key="2">
    <citation type="submission" date="2011-01" db="EMBL/GenBank/DDBJ databases">
        <title>The Non-contiguous Finished genome of Clostridium papyrosolvens.</title>
        <authorList>
            <person name="Lucas S."/>
            <person name="Copeland A."/>
            <person name="Lapidus A."/>
            <person name="Cheng J.-F."/>
            <person name="Goodwin L."/>
            <person name="Pitluck S."/>
            <person name="Misra M."/>
            <person name="Chertkov O."/>
            <person name="Detter J.C."/>
            <person name="Han C."/>
            <person name="Tapia R."/>
            <person name="Land M."/>
            <person name="Hauser L."/>
            <person name="Kyrpides N."/>
            <person name="Ivanova N."/>
            <person name="Pagani I."/>
            <person name="Mouttaki H."/>
            <person name="He Z."/>
            <person name="Zhou J."/>
            <person name="Hemme C.L."/>
            <person name="Woyke T."/>
        </authorList>
    </citation>
    <scope>NUCLEOTIDE SEQUENCE [LARGE SCALE GENOMIC DNA]</scope>
    <source>
        <strain evidence="8">DSM 2782</strain>
    </source>
</reference>
<keyword evidence="6" id="KW-0198">Cysteine biosynthesis</keyword>
<comment type="similarity">
    <text evidence="2">Belongs to the cysteine synthase/cystathionine beta-synthase family.</text>
</comment>
<evidence type="ECO:0000256" key="4">
    <source>
        <dbReference type="ARBA" id="ARBA00022679"/>
    </source>
</evidence>
<evidence type="ECO:0000256" key="6">
    <source>
        <dbReference type="ARBA" id="ARBA00023192"/>
    </source>
</evidence>
<sequence length="303" mass="32696">MRYYNDIRELIGGTPLLKLNHYNIKVDVNIYAKLELFNPGGSVKDRMGVALIEDAENTGILKKGYTIVEATAGNAGIGIALAALNKGYRIIFAVPEKFSHEKLVIMQALGAEIIHTPLEKGMNGAFEKVEELLAEVNNSVCLSQFTNQVNPKIHYETTGPEIYSDIEGKIDYVVAGAGSGGTITGVMKYLKEQNKNIKGVLADPVGSTMGGGLPGCYSIEGIGNTFMPETMDSSLIDEVIKVNDSQALEEVKLLAKQEGLLVGTSSGAAMYAAKVISQKVENANIVVIFPDRGDRYISKNIFK</sequence>
<evidence type="ECO:0000256" key="1">
    <source>
        <dbReference type="ARBA" id="ARBA00001933"/>
    </source>
</evidence>
<dbReference type="GO" id="GO:0016765">
    <property type="term" value="F:transferase activity, transferring alkyl or aryl (other than methyl) groups"/>
    <property type="evidence" value="ECO:0007669"/>
    <property type="project" value="UniProtKB-ARBA"/>
</dbReference>
<evidence type="ECO:0000313" key="8">
    <source>
        <dbReference type="EMBL" id="EGD45863.1"/>
    </source>
</evidence>
<gene>
    <name evidence="8" type="ORF">Cpap_0232</name>
</gene>
<dbReference type="Pfam" id="PF00291">
    <property type="entry name" value="PALP"/>
    <property type="match status" value="1"/>
</dbReference>
<keyword evidence="5" id="KW-0663">Pyridoxal phosphate</keyword>
<dbReference type="GO" id="GO:0006535">
    <property type="term" value="P:cysteine biosynthetic process from serine"/>
    <property type="evidence" value="ECO:0007669"/>
    <property type="project" value="InterPro"/>
</dbReference>
<dbReference type="eggNOG" id="COG0031">
    <property type="taxonomic scope" value="Bacteria"/>
</dbReference>
<comment type="cofactor">
    <cofactor evidence="1">
        <name>pyridoxal 5'-phosphate</name>
        <dbReference type="ChEBI" id="CHEBI:597326"/>
    </cofactor>
</comment>
<protein>
    <submittedName>
        <fullName evidence="8">Pyridoxal-5'-phosphate-dependent protein beta subunit</fullName>
    </submittedName>
</protein>